<name>A0A2V5IG97_ASPV1</name>
<evidence type="ECO:0000313" key="2">
    <source>
        <dbReference type="Proteomes" id="UP000249829"/>
    </source>
</evidence>
<organism evidence="1 2">
    <name type="scientific">Aspergillus violaceofuscus (strain CBS 115571)</name>
    <dbReference type="NCBI Taxonomy" id="1450538"/>
    <lineage>
        <taxon>Eukaryota</taxon>
        <taxon>Fungi</taxon>
        <taxon>Dikarya</taxon>
        <taxon>Ascomycota</taxon>
        <taxon>Pezizomycotina</taxon>
        <taxon>Eurotiomycetes</taxon>
        <taxon>Eurotiomycetidae</taxon>
        <taxon>Eurotiales</taxon>
        <taxon>Aspergillaceae</taxon>
        <taxon>Aspergillus</taxon>
    </lineage>
</organism>
<accession>A0A2V5IG97</accession>
<gene>
    <name evidence="1" type="ORF">BO99DRAFT_403211</name>
</gene>
<dbReference type="Proteomes" id="UP000249829">
    <property type="component" value="Unassembled WGS sequence"/>
</dbReference>
<reference evidence="1 2" key="1">
    <citation type="submission" date="2018-02" db="EMBL/GenBank/DDBJ databases">
        <title>The genomes of Aspergillus section Nigri reveals drivers in fungal speciation.</title>
        <authorList>
            <consortium name="DOE Joint Genome Institute"/>
            <person name="Vesth T.C."/>
            <person name="Nybo J."/>
            <person name="Theobald S."/>
            <person name="Brandl J."/>
            <person name="Frisvad J.C."/>
            <person name="Nielsen K.F."/>
            <person name="Lyhne E.K."/>
            <person name="Kogle M.E."/>
            <person name="Kuo A."/>
            <person name="Riley R."/>
            <person name="Clum A."/>
            <person name="Nolan M."/>
            <person name="Lipzen A."/>
            <person name="Salamov A."/>
            <person name="Henrissat B."/>
            <person name="Wiebenga A."/>
            <person name="De vries R.P."/>
            <person name="Grigoriev I.V."/>
            <person name="Mortensen U.H."/>
            <person name="Andersen M.R."/>
            <person name="Baker S.E."/>
        </authorList>
    </citation>
    <scope>NUCLEOTIDE SEQUENCE [LARGE SCALE GENOMIC DNA]</scope>
    <source>
        <strain evidence="1 2">CBS 115571</strain>
    </source>
</reference>
<proteinExistence type="predicted"/>
<dbReference type="PROSITE" id="PS51257">
    <property type="entry name" value="PROKAR_LIPOPROTEIN"/>
    <property type="match status" value="1"/>
</dbReference>
<keyword evidence="2" id="KW-1185">Reference proteome</keyword>
<dbReference type="AlphaFoldDB" id="A0A2V5IG97"/>
<evidence type="ECO:0000313" key="1">
    <source>
        <dbReference type="EMBL" id="PYI18696.1"/>
    </source>
</evidence>
<feature type="non-terminal residue" evidence="1">
    <location>
        <position position="71"/>
    </location>
</feature>
<dbReference type="EMBL" id="KZ825141">
    <property type="protein sequence ID" value="PYI18696.1"/>
    <property type="molecule type" value="Genomic_DNA"/>
</dbReference>
<sequence length="71" mass="8317">MVFKPLPNGPCFLSSFACGRILLYTLVMHTPTFPHHDSVDIHQLWKQRIPPEEYDCMVCTRTQTYQPRPIL</sequence>
<protein>
    <submittedName>
        <fullName evidence="1">Uncharacterized protein</fullName>
    </submittedName>
</protein>